<feature type="transmembrane region" description="Helical" evidence="1">
    <location>
        <begin position="452"/>
        <end position="481"/>
    </location>
</feature>
<name>A0A6G7Y746_9ACTN</name>
<feature type="transmembrane region" description="Helical" evidence="1">
    <location>
        <begin position="118"/>
        <end position="136"/>
    </location>
</feature>
<feature type="transmembrane region" description="Helical" evidence="1">
    <location>
        <begin position="86"/>
        <end position="106"/>
    </location>
</feature>
<dbReference type="PANTHER" id="PTHR43849:SF2">
    <property type="entry name" value="BLL3936 PROTEIN"/>
    <property type="match status" value="1"/>
</dbReference>
<dbReference type="KEGG" id="prv:G7070_10455"/>
<evidence type="ECO:0000256" key="1">
    <source>
        <dbReference type="SAM" id="Phobius"/>
    </source>
</evidence>
<dbReference type="PANTHER" id="PTHR43849">
    <property type="entry name" value="BLL3936 PROTEIN"/>
    <property type="match status" value="1"/>
</dbReference>
<dbReference type="InterPro" id="IPR011853">
    <property type="entry name" value="TRAP_DctM-Dct_fused"/>
</dbReference>
<dbReference type="InterPro" id="IPR010656">
    <property type="entry name" value="DctM"/>
</dbReference>
<keyword evidence="1" id="KW-1133">Transmembrane helix</keyword>
<keyword evidence="1" id="KW-0472">Membrane</keyword>
<proteinExistence type="predicted"/>
<keyword evidence="4" id="KW-1185">Reference proteome</keyword>
<feature type="transmembrane region" description="Helical" evidence="1">
    <location>
        <begin position="304"/>
        <end position="326"/>
    </location>
</feature>
<dbReference type="Pfam" id="PF06808">
    <property type="entry name" value="DctM"/>
    <property type="match status" value="1"/>
</dbReference>
<feature type="transmembrane region" description="Helical" evidence="1">
    <location>
        <begin position="592"/>
        <end position="608"/>
    </location>
</feature>
<feature type="transmembrane region" description="Helical" evidence="1">
    <location>
        <begin position="614"/>
        <end position="631"/>
    </location>
</feature>
<dbReference type="AlphaFoldDB" id="A0A6G7Y746"/>
<feature type="transmembrane region" description="Helical" evidence="1">
    <location>
        <begin position="414"/>
        <end position="440"/>
    </location>
</feature>
<evidence type="ECO:0000313" key="4">
    <source>
        <dbReference type="Proteomes" id="UP000501058"/>
    </source>
</evidence>
<organism evidence="3 4">
    <name type="scientific">Propioniciclava coleopterorum</name>
    <dbReference type="NCBI Taxonomy" id="2714937"/>
    <lineage>
        <taxon>Bacteria</taxon>
        <taxon>Bacillati</taxon>
        <taxon>Actinomycetota</taxon>
        <taxon>Actinomycetes</taxon>
        <taxon>Propionibacteriales</taxon>
        <taxon>Propionibacteriaceae</taxon>
        <taxon>Propioniciclava</taxon>
    </lineage>
</organism>
<gene>
    <name evidence="3" type="ORF">G7070_10455</name>
</gene>
<evidence type="ECO:0000313" key="3">
    <source>
        <dbReference type="EMBL" id="QIK72610.1"/>
    </source>
</evidence>
<dbReference type="NCBIfam" id="TIGR02123">
    <property type="entry name" value="TRAP_fused"/>
    <property type="match status" value="1"/>
</dbReference>
<feature type="transmembrane region" description="Helical" evidence="1">
    <location>
        <begin position="561"/>
        <end position="580"/>
    </location>
</feature>
<accession>A0A6G7Y746</accession>
<protein>
    <submittedName>
        <fullName evidence="3">TRAP transporter fused permease subunit</fullName>
    </submittedName>
</protein>
<feature type="domain" description="TRAP C4-dicarboxylate transport system permease DctM subunit" evidence="2">
    <location>
        <begin position="124"/>
        <end position="559"/>
    </location>
</feature>
<feature type="transmembrane region" description="Helical" evidence="1">
    <location>
        <begin position="142"/>
        <end position="161"/>
    </location>
</feature>
<feature type="transmembrane region" description="Helical" evidence="1">
    <location>
        <begin position="182"/>
        <end position="204"/>
    </location>
</feature>
<keyword evidence="1" id="KW-0812">Transmembrane</keyword>
<dbReference type="RefSeq" id="WP_166233684.1">
    <property type="nucleotide sequence ID" value="NZ_CP049865.1"/>
</dbReference>
<feature type="transmembrane region" description="Helical" evidence="1">
    <location>
        <begin position="354"/>
        <end position="370"/>
    </location>
</feature>
<reference evidence="3 4" key="1">
    <citation type="submission" date="2020-03" db="EMBL/GenBank/DDBJ databases">
        <title>Propioniciclava sp. nov., isolated from Hydrophilus acuminatus.</title>
        <authorList>
            <person name="Hyun D.-W."/>
            <person name="Bae J.-W."/>
        </authorList>
    </citation>
    <scope>NUCLEOTIDE SEQUENCE [LARGE SCALE GENOMIC DNA]</scope>
    <source>
        <strain evidence="3 4">HDW11</strain>
    </source>
</reference>
<dbReference type="EMBL" id="CP049865">
    <property type="protein sequence ID" value="QIK72610.1"/>
    <property type="molecule type" value="Genomic_DNA"/>
</dbReference>
<feature type="transmembrane region" description="Helical" evidence="1">
    <location>
        <begin position="30"/>
        <end position="51"/>
    </location>
</feature>
<feature type="transmembrane region" description="Helical" evidence="1">
    <location>
        <begin position="501"/>
        <end position="522"/>
    </location>
</feature>
<feature type="transmembrane region" description="Helical" evidence="1">
    <location>
        <begin position="63"/>
        <end position="80"/>
    </location>
</feature>
<evidence type="ECO:0000259" key="2">
    <source>
        <dbReference type="Pfam" id="PF06808"/>
    </source>
</evidence>
<sequence length="642" mass="67013">MSGTQSPAEVRGADLVEETPQEAAAARKPWVNALVVAASVGLALFQLATAVFGELEALSQRPIHLAFVFVIGFIVARGRLPLPLRLLAATAGVVSTVYLVTISGDLASRMGRGTPLDLTMGVLCILATLALGWVAMGPALSIIASLFLAYQFFGFWLMGPFRLARFDLSRVVSYQYLTSEGLFGIPLGVMASFVYLFLLFASLLKVSGLGNLVMDLALGLAGRSSGGPAKVAVISSAATGTITGSVVANVVSTGSITIPLMRRTGMTPRFAGAVESVASTGGSFLPPVMGTAAFLMADMTGRGYGAVVMAATIPALLYYLCLYLQVHYYAQAKGMTGLPASEIPDWRAGLKGRWHLFAALGVLVYFLVIDRATPARSVLYAIGALVVLAQLRRGTRLNWRVYVDAMVDAGKMTVSATAGCALAGVIMGVVTQTGIGLTFANMAVKLAAGNEYLLLFYVALGATLLGMGGVATVAYLIPAMIVAPVLVKSGIDLMAAHLFCLYYAMLSYITPPVALGSFAAAGISGASPLATSITSVRLGIVGFVLPFMFVKDPELLLQGDAPGIALTLAICVLGVFGFALAFEGWMRGRLTIVERAVALIGAVLVLIVPGDTPTTAGAVLVAALMVWRYVASRRAPQPVRGF</sequence>
<dbReference type="Proteomes" id="UP000501058">
    <property type="component" value="Chromosome"/>
</dbReference>